<protein>
    <submittedName>
        <fullName evidence="2">Uncharacterized protein</fullName>
    </submittedName>
</protein>
<keyword evidence="3" id="KW-1185">Reference proteome</keyword>
<proteinExistence type="predicted"/>
<feature type="signal peptide" evidence="1">
    <location>
        <begin position="1"/>
        <end position="17"/>
    </location>
</feature>
<evidence type="ECO:0000313" key="2">
    <source>
        <dbReference type="EMBL" id="KZZ98934.1"/>
    </source>
</evidence>
<dbReference type="AlphaFoldDB" id="A0A168ELT5"/>
<name>A0A168ELT5_9HYPO</name>
<organism evidence="2 3">
    <name type="scientific">Moelleriella libera RCEF 2490</name>
    <dbReference type="NCBI Taxonomy" id="1081109"/>
    <lineage>
        <taxon>Eukaryota</taxon>
        <taxon>Fungi</taxon>
        <taxon>Dikarya</taxon>
        <taxon>Ascomycota</taxon>
        <taxon>Pezizomycotina</taxon>
        <taxon>Sordariomycetes</taxon>
        <taxon>Hypocreomycetidae</taxon>
        <taxon>Hypocreales</taxon>
        <taxon>Clavicipitaceae</taxon>
        <taxon>Moelleriella</taxon>
    </lineage>
</organism>
<keyword evidence="1" id="KW-0732">Signal</keyword>
<comment type="caution">
    <text evidence="2">The sequence shown here is derived from an EMBL/GenBank/DDBJ whole genome shotgun (WGS) entry which is preliminary data.</text>
</comment>
<sequence length="121" mass="12062">MQLSIVALATLPALALATNTNPVTTATVSPTVTTTTCFSTLRVVKTITLSVGTSTWALNTTSYVPTGTIGTTSLFTPTAYTTAPSAPIITATGVPVNSGSALDVTKVAFAGLAGMIVAGIL</sequence>
<feature type="chain" id="PRO_5007896505" evidence="1">
    <location>
        <begin position="18"/>
        <end position="121"/>
    </location>
</feature>
<evidence type="ECO:0000313" key="3">
    <source>
        <dbReference type="Proteomes" id="UP000078544"/>
    </source>
</evidence>
<evidence type="ECO:0000256" key="1">
    <source>
        <dbReference type="SAM" id="SignalP"/>
    </source>
</evidence>
<gene>
    <name evidence="2" type="ORF">AAL_02485</name>
</gene>
<dbReference type="Proteomes" id="UP000078544">
    <property type="component" value="Unassembled WGS sequence"/>
</dbReference>
<accession>A0A168ELT5</accession>
<reference evidence="2 3" key="1">
    <citation type="journal article" date="2016" name="Genome Biol. Evol.">
        <title>Divergent and convergent evolution of fungal pathogenicity.</title>
        <authorList>
            <person name="Shang Y."/>
            <person name="Xiao G."/>
            <person name="Zheng P."/>
            <person name="Cen K."/>
            <person name="Zhan S."/>
            <person name="Wang C."/>
        </authorList>
    </citation>
    <scope>NUCLEOTIDE SEQUENCE [LARGE SCALE GENOMIC DNA]</scope>
    <source>
        <strain evidence="2 3">RCEF 2490</strain>
    </source>
</reference>
<dbReference type="EMBL" id="AZGY01000004">
    <property type="protein sequence ID" value="KZZ98934.1"/>
    <property type="molecule type" value="Genomic_DNA"/>
</dbReference>